<feature type="transmembrane region" description="Helical" evidence="1">
    <location>
        <begin position="216"/>
        <end position="239"/>
    </location>
</feature>
<feature type="transmembrane region" description="Helical" evidence="1">
    <location>
        <begin position="191"/>
        <end position="210"/>
    </location>
</feature>
<dbReference type="OrthoDB" id="2113020at2759"/>
<feature type="transmembrane region" description="Helical" evidence="1">
    <location>
        <begin position="71"/>
        <end position="92"/>
    </location>
</feature>
<feature type="transmembrane region" description="Helical" evidence="1">
    <location>
        <begin position="35"/>
        <end position="59"/>
    </location>
</feature>
<keyword evidence="1" id="KW-0812">Transmembrane</keyword>
<keyword evidence="1" id="KW-0472">Membrane</keyword>
<keyword evidence="3" id="KW-1185">Reference proteome</keyword>
<feature type="non-terminal residue" evidence="2">
    <location>
        <position position="241"/>
    </location>
</feature>
<evidence type="ECO:0000256" key="1">
    <source>
        <dbReference type="SAM" id="Phobius"/>
    </source>
</evidence>
<dbReference type="Proteomes" id="UP000193642">
    <property type="component" value="Unassembled WGS sequence"/>
</dbReference>
<feature type="transmembrane region" description="Helical" evidence="1">
    <location>
        <begin position="104"/>
        <end position="125"/>
    </location>
</feature>
<dbReference type="EMBL" id="MCGO01000031">
    <property type="protein sequence ID" value="ORY41716.1"/>
    <property type="molecule type" value="Genomic_DNA"/>
</dbReference>
<proteinExistence type="predicted"/>
<feature type="transmembrane region" description="Helical" evidence="1">
    <location>
        <begin position="145"/>
        <end position="170"/>
    </location>
</feature>
<protein>
    <recommendedName>
        <fullName evidence="4">7TM GPCR serpentine receptor class x (Srx) domain-containing protein</fullName>
    </recommendedName>
</protein>
<evidence type="ECO:0000313" key="3">
    <source>
        <dbReference type="Proteomes" id="UP000193642"/>
    </source>
</evidence>
<organism evidence="2 3">
    <name type="scientific">Rhizoclosmatium globosum</name>
    <dbReference type="NCBI Taxonomy" id="329046"/>
    <lineage>
        <taxon>Eukaryota</taxon>
        <taxon>Fungi</taxon>
        <taxon>Fungi incertae sedis</taxon>
        <taxon>Chytridiomycota</taxon>
        <taxon>Chytridiomycota incertae sedis</taxon>
        <taxon>Chytridiomycetes</taxon>
        <taxon>Chytridiales</taxon>
        <taxon>Chytriomycetaceae</taxon>
        <taxon>Rhizoclosmatium</taxon>
    </lineage>
</organism>
<comment type="caution">
    <text evidence="2">The sequence shown here is derived from an EMBL/GenBank/DDBJ whole genome shotgun (WGS) entry which is preliminary data.</text>
</comment>
<gene>
    <name evidence="2" type="ORF">BCR33DRAFT_718836</name>
</gene>
<reference evidence="2 3" key="1">
    <citation type="submission" date="2016-07" db="EMBL/GenBank/DDBJ databases">
        <title>Pervasive Adenine N6-methylation of Active Genes in Fungi.</title>
        <authorList>
            <consortium name="DOE Joint Genome Institute"/>
            <person name="Mondo S.J."/>
            <person name="Dannebaum R.O."/>
            <person name="Kuo R.C."/>
            <person name="Labutti K."/>
            <person name="Haridas S."/>
            <person name="Kuo A."/>
            <person name="Salamov A."/>
            <person name="Ahrendt S.R."/>
            <person name="Lipzen A."/>
            <person name="Sullivan W."/>
            <person name="Andreopoulos W.B."/>
            <person name="Clum A."/>
            <person name="Lindquist E."/>
            <person name="Daum C."/>
            <person name="Ramamoorthy G.K."/>
            <person name="Gryganskyi A."/>
            <person name="Culley D."/>
            <person name="Magnuson J.K."/>
            <person name="James T.Y."/>
            <person name="O'Malley M.A."/>
            <person name="Stajich J.E."/>
            <person name="Spatafora J.W."/>
            <person name="Visel A."/>
            <person name="Grigoriev I.V."/>
        </authorList>
    </citation>
    <scope>NUCLEOTIDE SEQUENCE [LARGE SCALE GENOMIC DNA]</scope>
    <source>
        <strain evidence="2 3">JEL800</strain>
    </source>
</reference>
<keyword evidence="1" id="KW-1133">Transmembrane helix</keyword>
<evidence type="ECO:0008006" key="4">
    <source>
        <dbReference type="Google" id="ProtNLM"/>
    </source>
</evidence>
<accession>A0A1Y2C440</accession>
<sequence length="241" mass="27914">MSFYIFKYVLVGFCCESSIKGLSTTHHLRREKSPIFLMMMLTAFNVFAIINQILIMFMWTNTESGYGCVYGTWFENLAWNLYFVIADAYILIKANTVAKNNKVYSVFAVGSFLYRIGWTIPDLVWVRGVWNADEKLCEYFSSPLSGLNCAVADILCDIVASFLVLAVFLQKKRLDPEATGVTLWQLLLKENMIRSILALVVNSFILWANLHVDDINILFIFYGLQNYTYIQLMNLELYWKR</sequence>
<name>A0A1Y2C440_9FUNG</name>
<dbReference type="AlphaFoldDB" id="A0A1Y2C440"/>
<evidence type="ECO:0000313" key="2">
    <source>
        <dbReference type="EMBL" id="ORY41716.1"/>
    </source>
</evidence>